<evidence type="ECO:0000256" key="3">
    <source>
        <dbReference type="ARBA" id="ARBA00012438"/>
    </source>
</evidence>
<dbReference type="EC" id="2.7.13.3" evidence="3"/>
<evidence type="ECO:0000256" key="4">
    <source>
        <dbReference type="ARBA" id="ARBA00022475"/>
    </source>
</evidence>
<feature type="coiled-coil region" evidence="14">
    <location>
        <begin position="131"/>
        <end position="168"/>
    </location>
</feature>
<dbReference type="Gene3D" id="6.10.340.10">
    <property type="match status" value="1"/>
</dbReference>
<dbReference type="PANTHER" id="PTHR45528:SF1">
    <property type="entry name" value="SENSOR HISTIDINE KINASE CPXA"/>
    <property type="match status" value="1"/>
</dbReference>
<evidence type="ECO:0000256" key="15">
    <source>
        <dbReference type="SAM" id="Phobius"/>
    </source>
</evidence>
<dbReference type="Proteomes" id="UP000003639">
    <property type="component" value="Unassembled WGS sequence"/>
</dbReference>
<dbReference type="SUPFAM" id="SSF47384">
    <property type="entry name" value="Homodimeric domain of signal transducing histidine kinase"/>
    <property type="match status" value="1"/>
</dbReference>
<accession>A6NZM3</accession>
<keyword evidence="13 15" id="KW-0472">Membrane</keyword>
<keyword evidence="14" id="KW-0175">Coiled coil</keyword>
<dbReference type="InterPro" id="IPR050398">
    <property type="entry name" value="HssS/ArlS-like"/>
</dbReference>
<keyword evidence="12" id="KW-0902">Two-component regulatory system</keyword>
<evidence type="ECO:0000256" key="7">
    <source>
        <dbReference type="ARBA" id="ARBA00022692"/>
    </source>
</evidence>
<dbReference type="CDD" id="cd06225">
    <property type="entry name" value="HAMP"/>
    <property type="match status" value="1"/>
</dbReference>
<dbReference type="InterPro" id="IPR036097">
    <property type="entry name" value="HisK_dim/P_sf"/>
</dbReference>
<dbReference type="CDD" id="cd00075">
    <property type="entry name" value="HATPase"/>
    <property type="match status" value="1"/>
</dbReference>
<feature type="domain" description="Histidine kinase" evidence="16">
    <location>
        <begin position="168"/>
        <end position="376"/>
    </location>
</feature>
<evidence type="ECO:0000313" key="18">
    <source>
        <dbReference type="EMBL" id="EDM98872.1"/>
    </source>
</evidence>
<evidence type="ECO:0000256" key="10">
    <source>
        <dbReference type="ARBA" id="ARBA00022840"/>
    </source>
</evidence>
<proteinExistence type="predicted"/>
<evidence type="ECO:0000256" key="6">
    <source>
        <dbReference type="ARBA" id="ARBA00022679"/>
    </source>
</evidence>
<dbReference type="SUPFAM" id="SSF158472">
    <property type="entry name" value="HAMP domain-like"/>
    <property type="match status" value="1"/>
</dbReference>
<dbReference type="InterPro" id="IPR003660">
    <property type="entry name" value="HAMP_dom"/>
</dbReference>
<evidence type="ECO:0000256" key="13">
    <source>
        <dbReference type="ARBA" id="ARBA00023136"/>
    </source>
</evidence>
<feature type="transmembrane region" description="Helical" evidence="15">
    <location>
        <begin position="12"/>
        <end position="33"/>
    </location>
</feature>
<dbReference type="PROSITE" id="PS50109">
    <property type="entry name" value="HIS_KIN"/>
    <property type="match status" value="1"/>
</dbReference>
<dbReference type="GO" id="GO:0000155">
    <property type="term" value="F:phosphorelay sensor kinase activity"/>
    <property type="evidence" value="ECO:0007669"/>
    <property type="project" value="InterPro"/>
</dbReference>
<name>A6NZM3_9FIRM</name>
<keyword evidence="10" id="KW-0067">ATP-binding</keyword>
<keyword evidence="7 15" id="KW-0812">Transmembrane</keyword>
<keyword evidence="19" id="KW-1185">Reference proteome</keyword>
<evidence type="ECO:0000256" key="2">
    <source>
        <dbReference type="ARBA" id="ARBA00004651"/>
    </source>
</evidence>
<keyword evidence="6" id="KW-0808">Transferase</keyword>
<dbReference type="AlphaFoldDB" id="A6NZM3"/>
<dbReference type="Gene3D" id="3.30.565.10">
    <property type="entry name" value="Histidine kinase-like ATPase, C-terminal domain"/>
    <property type="match status" value="1"/>
</dbReference>
<comment type="subcellular location">
    <subcellularLocation>
        <location evidence="2">Cell membrane</location>
        <topology evidence="2">Multi-pass membrane protein</topology>
    </subcellularLocation>
</comment>
<dbReference type="PANTHER" id="PTHR45528">
    <property type="entry name" value="SENSOR HISTIDINE KINASE CPXA"/>
    <property type="match status" value="1"/>
</dbReference>
<comment type="catalytic activity">
    <reaction evidence="1">
        <text>ATP + protein L-histidine = ADP + protein N-phospho-L-histidine.</text>
        <dbReference type="EC" id="2.7.13.3"/>
    </reaction>
</comment>
<evidence type="ECO:0000256" key="12">
    <source>
        <dbReference type="ARBA" id="ARBA00023012"/>
    </source>
</evidence>
<dbReference type="eggNOG" id="COG3850">
    <property type="taxonomic scope" value="Bacteria"/>
</dbReference>
<protein>
    <recommendedName>
        <fullName evidence="3">histidine kinase</fullName>
        <ecNumber evidence="3">2.7.13.3</ecNumber>
    </recommendedName>
</protein>
<evidence type="ECO:0000256" key="9">
    <source>
        <dbReference type="ARBA" id="ARBA00022777"/>
    </source>
</evidence>
<dbReference type="SMART" id="SM00388">
    <property type="entry name" value="HisKA"/>
    <property type="match status" value="1"/>
</dbReference>
<dbReference type="CDD" id="cd00082">
    <property type="entry name" value="HisKA"/>
    <property type="match status" value="1"/>
</dbReference>
<dbReference type="InterPro" id="IPR003594">
    <property type="entry name" value="HATPase_dom"/>
</dbReference>
<keyword evidence="11 15" id="KW-1133">Transmembrane helix</keyword>
<dbReference type="EMBL" id="AAXG02000032">
    <property type="protein sequence ID" value="EDM98872.1"/>
    <property type="molecule type" value="Genomic_DNA"/>
</dbReference>
<evidence type="ECO:0000256" key="11">
    <source>
        <dbReference type="ARBA" id="ARBA00022989"/>
    </source>
</evidence>
<keyword evidence="9 18" id="KW-0418">Kinase</keyword>
<dbReference type="PROSITE" id="PS50885">
    <property type="entry name" value="HAMP"/>
    <property type="match status" value="1"/>
</dbReference>
<gene>
    <name evidence="18" type="ORF">BACCAP_03675</name>
</gene>
<keyword evidence="5" id="KW-0597">Phosphoprotein</keyword>
<dbReference type="STRING" id="411467.BACCAP_03675"/>
<dbReference type="eggNOG" id="COG0642">
    <property type="taxonomic scope" value="Bacteria"/>
</dbReference>
<dbReference type="RefSeq" id="WP_006574178.1">
    <property type="nucleotide sequence ID" value="NZ_AAXG02000032.1"/>
</dbReference>
<evidence type="ECO:0000256" key="14">
    <source>
        <dbReference type="SAM" id="Coils"/>
    </source>
</evidence>
<dbReference type="InterPro" id="IPR005467">
    <property type="entry name" value="His_kinase_dom"/>
</dbReference>
<sequence>MKKLKLFPKIFIYTLALLLLITTLASGTIYLLAPMMGENSVLSEGTYVDGMSSAIKTAAIPRNTEIAHTILRSLPYTVVICIVVSLLCAYFFSKAITNPIKGILDTTSQMAVLDRKAVCKTDANDEIGILANQINQLYQNLLSTIEHLQEEKDKVSEAEKQKIDFLRSASHELKTPVTALNAMLENMILKVGKYGDYEEYLPLCKERTEQLSKMISEVLDASKLGSTVAEKPQTLAVDCYLSGLCKQYRLIAQANGISFQEDFSETFTISLPPKTFARAFSNILSNAVAYTLPGSSIFVRIDNRKLIVENECEPIPAEHLKHIFEPFYRPDYARNQNDGGNGLGLYIVASVLDSLKLAYSLEPMQKPLGMRFTITF</sequence>
<evidence type="ECO:0000256" key="1">
    <source>
        <dbReference type="ARBA" id="ARBA00000085"/>
    </source>
</evidence>
<dbReference type="Pfam" id="PF00512">
    <property type="entry name" value="HisKA"/>
    <property type="match status" value="1"/>
</dbReference>
<dbReference type="InterPro" id="IPR003661">
    <property type="entry name" value="HisK_dim/P_dom"/>
</dbReference>
<dbReference type="GO" id="GO:0005886">
    <property type="term" value="C:plasma membrane"/>
    <property type="evidence" value="ECO:0007669"/>
    <property type="project" value="UniProtKB-SubCell"/>
</dbReference>
<dbReference type="GO" id="GO:0005524">
    <property type="term" value="F:ATP binding"/>
    <property type="evidence" value="ECO:0007669"/>
    <property type="project" value="UniProtKB-KW"/>
</dbReference>
<feature type="domain" description="HAMP" evidence="17">
    <location>
        <begin position="94"/>
        <end position="146"/>
    </location>
</feature>
<dbReference type="InterPro" id="IPR036890">
    <property type="entry name" value="HATPase_C_sf"/>
</dbReference>
<feature type="transmembrane region" description="Helical" evidence="15">
    <location>
        <begin position="73"/>
        <end position="92"/>
    </location>
</feature>
<dbReference type="OrthoDB" id="9762826at2"/>
<evidence type="ECO:0000313" key="19">
    <source>
        <dbReference type="Proteomes" id="UP000003639"/>
    </source>
</evidence>
<dbReference type="Pfam" id="PF02518">
    <property type="entry name" value="HATPase_c"/>
    <property type="match status" value="1"/>
</dbReference>
<keyword evidence="4" id="KW-1003">Cell membrane</keyword>
<evidence type="ECO:0000256" key="8">
    <source>
        <dbReference type="ARBA" id="ARBA00022741"/>
    </source>
</evidence>
<dbReference type="Gene3D" id="1.10.287.130">
    <property type="match status" value="1"/>
</dbReference>
<evidence type="ECO:0000259" key="17">
    <source>
        <dbReference type="PROSITE" id="PS50885"/>
    </source>
</evidence>
<evidence type="ECO:0000256" key="5">
    <source>
        <dbReference type="ARBA" id="ARBA00022553"/>
    </source>
</evidence>
<dbReference type="SUPFAM" id="SSF55874">
    <property type="entry name" value="ATPase domain of HSP90 chaperone/DNA topoisomerase II/histidine kinase"/>
    <property type="match status" value="1"/>
</dbReference>
<dbReference type="SMART" id="SM00304">
    <property type="entry name" value="HAMP"/>
    <property type="match status" value="1"/>
</dbReference>
<organism evidence="18 19">
    <name type="scientific">Pseudoflavonifractor capillosus ATCC 29799</name>
    <dbReference type="NCBI Taxonomy" id="411467"/>
    <lineage>
        <taxon>Bacteria</taxon>
        <taxon>Bacillati</taxon>
        <taxon>Bacillota</taxon>
        <taxon>Clostridia</taxon>
        <taxon>Eubacteriales</taxon>
        <taxon>Oscillospiraceae</taxon>
        <taxon>Pseudoflavonifractor</taxon>
    </lineage>
</organism>
<reference evidence="18 19" key="2">
    <citation type="submission" date="2007-06" db="EMBL/GenBank/DDBJ databases">
        <title>Draft genome sequence of Pseudoflavonifractor capillosus ATCC 29799.</title>
        <authorList>
            <person name="Sudarsanam P."/>
            <person name="Ley R."/>
            <person name="Guruge J."/>
            <person name="Turnbaugh P.J."/>
            <person name="Mahowald M."/>
            <person name="Liep D."/>
            <person name="Gordon J."/>
        </authorList>
    </citation>
    <scope>NUCLEOTIDE SEQUENCE [LARGE SCALE GENOMIC DNA]</scope>
    <source>
        <strain evidence="18 19">ATCC 29799</strain>
    </source>
</reference>
<dbReference type="SMART" id="SM00387">
    <property type="entry name" value="HATPase_c"/>
    <property type="match status" value="1"/>
</dbReference>
<keyword evidence="8" id="KW-0547">Nucleotide-binding</keyword>
<evidence type="ECO:0000259" key="16">
    <source>
        <dbReference type="PROSITE" id="PS50109"/>
    </source>
</evidence>
<reference evidence="18 19" key="1">
    <citation type="submission" date="2007-04" db="EMBL/GenBank/DDBJ databases">
        <authorList>
            <person name="Fulton L."/>
            <person name="Clifton S."/>
            <person name="Fulton B."/>
            <person name="Xu J."/>
            <person name="Minx P."/>
            <person name="Pepin K.H."/>
            <person name="Johnson M."/>
            <person name="Thiruvilangam P."/>
            <person name="Bhonagiri V."/>
            <person name="Nash W.E."/>
            <person name="Mardis E.R."/>
            <person name="Wilson R.K."/>
        </authorList>
    </citation>
    <scope>NUCLEOTIDE SEQUENCE [LARGE SCALE GENOMIC DNA]</scope>
    <source>
        <strain evidence="18 19">ATCC 29799</strain>
    </source>
</reference>
<comment type="caution">
    <text evidence="18">The sequence shown here is derived from an EMBL/GenBank/DDBJ whole genome shotgun (WGS) entry which is preliminary data.</text>
</comment>